<feature type="compositionally biased region" description="Basic and acidic residues" evidence="1">
    <location>
        <begin position="231"/>
        <end position="249"/>
    </location>
</feature>
<sequence length="265" mass="28687">MNRRRFLVAAAGLSVGAGVVYRSRRYELAARAERFDYGLRFNDLGTDQRGESVELSAFSAPVRPTLRAAAAVPGVFGANDLPDSAVERLREAELLRADGRYYTTYVSDVRDVPLSVEATVRESARAPFDPAAFSLSLRNDGAETVRVSEGPPMPFGVVGAHRADDRETETTLWSDEYRDARGVSTVGRRVLSVTGLGTEIAVSPGETVGTVYELGRGGAGTWILAGDVSVSRRDDRAESRDGDGGRDGGDFPYRVRLAVSERPPW</sequence>
<dbReference type="Proteomes" id="UP000198876">
    <property type="component" value="Unassembled WGS sequence"/>
</dbReference>
<evidence type="ECO:0000256" key="1">
    <source>
        <dbReference type="SAM" id="MobiDB-lite"/>
    </source>
</evidence>
<evidence type="ECO:0000313" key="4">
    <source>
        <dbReference type="Proteomes" id="UP000198876"/>
    </source>
</evidence>
<gene>
    <name evidence="3" type="ORF">SAMN04488063_2595</name>
</gene>
<organism evidence="3 4">
    <name type="scientific">Halopelagius inordinatus</name>
    <dbReference type="NCBI Taxonomy" id="553467"/>
    <lineage>
        <taxon>Archaea</taxon>
        <taxon>Methanobacteriati</taxon>
        <taxon>Methanobacteriota</taxon>
        <taxon>Stenosarchaea group</taxon>
        <taxon>Halobacteria</taxon>
        <taxon>Halobacteriales</taxon>
        <taxon>Haloferacaceae</taxon>
    </lineage>
</organism>
<dbReference type="AlphaFoldDB" id="A0A1I2THE7"/>
<proteinExistence type="predicted"/>
<reference evidence="4" key="1">
    <citation type="submission" date="2016-10" db="EMBL/GenBank/DDBJ databases">
        <authorList>
            <person name="Varghese N."/>
            <person name="Submissions S."/>
        </authorList>
    </citation>
    <scope>NUCLEOTIDE SEQUENCE [LARGE SCALE GENOMIC DNA]</scope>
    <source>
        <strain evidence="4">CGMCC 1.7739</strain>
    </source>
</reference>
<feature type="region of interest" description="Disordered" evidence="1">
    <location>
        <begin position="231"/>
        <end position="252"/>
    </location>
</feature>
<dbReference type="STRING" id="553467.SAMN04488063_2595"/>
<evidence type="ECO:0000313" key="3">
    <source>
        <dbReference type="EMBL" id="SFG61741.1"/>
    </source>
</evidence>
<dbReference type="EMBL" id="FOOQ01000002">
    <property type="protein sequence ID" value="SFG61741.1"/>
    <property type="molecule type" value="Genomic_DNA"/>
</dbReference>
<accession>A0A1I2THE7</accession>
<name>A0A1I2THE7_9EURY</name>
<dbReference type="Pfam" id="PF26451">
    <property type="entry name" value="DUF8130"/>
    <property type="match status" value="1"/>
</dbReference>
<feature type="domain" description="DUF8130" evidence="2">
    <location>
        <begin position="108"/>
        <end position="261"/>
    </location>
</feature>
<evidence type="ECO:0000259" key="2">
    <source>
        <dbReference type="Pfam" id="PF26451"/>
    </source>
</evidence>
<dbReference type="OrthoDB" id="269766at2157"/>
<protein>
    <recommendedName>
        <fullName evidence="2">DUF8130 domain-containing protein</fullName>
    </recommendedName>
</protein>
<keyword evidence="4" id="KW-1185">Reference proteome</keyword>
<dbReference type="RefSeq" id="WP_092892806.1">
    <property type="nucleotide sequence ID" value="NZ_FOOQ01000002.1"/>
</dbReference>
<dbReference type="InterPro" id="IPR058443">
    <property type="entry name" value="DUF8130"/>
</dbReference>